<feature type="domain" description="AB hydrolase-1" evidence="1">
    <location>
        <begin position="22"/>
        <end position="256"/>
    </location>
</feature>
<evidence type="ECO:0000259" key="1">
    <source>
        <dbReference type="Pfam" id="PF00561"/>
    </source>
</evidence>
<dbReference type="PRINTS" id="PR00111">
    <property type="entry name" value="ABHYDROLASE"/>
</dbReference>
<evidence type="ECO:0000313" key="2">
    <source>
        <dbReference type="EMBL" id="GAA1828118.1"/>
    </source>
</evidence>
<dbReference type="RefSeq" id="WP_157427116.1">
    <property type="nucleotide sequence ID" value="NZ_BAAANK010000002.1"/>
</dbReference>
<dbReference type="Proteomes" id="UP001501746">
    <property type="component" value="Unassembled WGS sequence"/>
</dbReference>
<keyword evidence="3" id="KW-1185">Reference proteome</keyword>
<dbReference type="Gene3D" id="3.40.50.1820">
    <property type="entry name" value="alpha/beta hydrolase"/>
    <property type="match status" value="1"/>
</dbReference>
<name>A0ABP4YU55_9MICO</name>
<dbReference type="InterPro" id="IPR000639">
    <property type="entry name" value="Epox_hydrolase-like"/>
</dbReference>
<keyword evidence="2" id="KW-0378">Hydrolase</keyword>
<dbReference type="EMBL" id="BAAANK010000002">
    <property type="protein sequence ID" value="GAA1828118.1"/>
    <property type="molecule type" value="Genomic_DNA"/>
</dbReference>
<dbReference type="Pfam" id="PF00561">
    <property type="entry name" value="Abhydrolase_1"/>
    <property type="match status" value="1"/>
</dbReference>
<reference evidence="3" key="1">
    <citation type="journal article" date="2019" name="Int. J. Syst. Evol. Microbiol.">
        <title>The Global Catalogue of Microorganisms (GCM) 10K type strain sequencing project: providing services to taxonomists for standard genome sequencing and annotation.</title>
        <authorList>
            <consortium name="The Broad Institute Genomics Platform"/>
            <consortium name="The Broad Institute Genome Sequencing Center for Infectious Disease"/>
            <person name="Wu L."/>
            <person name="Ma J."/>
        </authorList>
    </citation>
    <scope>NUCLEOTIDE SEQUENCE [LARGE SCALE GENOMIC DNA]</scope>
    <source>
        <strain evidence="3">JCM 14323</strain>
    </source>
</reference>
<protein>
    <submittedName>
        <fullName evidence="2">Alpha/beta hydrolase</fullName>
    </submittedName>
</protein>
<dbReference type="SUPFAM" id="SSF53474">
    <property type="entry name" value="alpha/beta-Hydrolases"/>
    <property type="match status" value="1"/>
</dbReference>
<dbReference type="PRINTS" id="PR00412">
    <property type="entry name" value="EPOXHYDRLASE"/>
</dbReference>
<dbReference type="InterPro" id="IPR029058">
    <property type="entry name" value="AB_hydrolase_fold"/>
</dbReference>
<proteinExistence type="predicted"/>
<comment type="caution">
    <text evidence="2">The sequence shown here is derived from an EMBL/GenBank/DDBJ whole genome shotgun (WGS) entry which is preliminary data.</text>
</comment>
<accession>A0ABP4YU55</accession>
<sequence length="272" mass="28817">MPHLELPGAELHYETTGRASAPVLLLIPAGIATLHMWDEHVPALAESHLVVRYDPRGFGATRHDAAVPFANHADALALLDHLGLASATVIGASRGGGIAIDTALTAPDRVDGLVAVSARVGGHPDVEPTPAEQHRFDAVEAIDPLVDPVRYIAEETALFAVGTGRDASEVDPAFLRRAHELAAPNVSHAADDGEILPLEPAAHDRLAGLDRPALVLVGEHDLSPFLAQYETLVTALPDAAGVRISDAAHLPSVERPEEFRGILLEWLAEHDL</sequence>
<dbReference type="PANTHER" id="PTHR43194">
    <property type="entry name" value="HYDROLASE ALPHA/BETA FOLD FAMILY"/>
    <property type="match status" value="1"/>
</dbReference>
<dbReference type="PANTHER" id="PTHR43194:SF2">
    <property type="entry name" value="PEROXISOMAL MEMBRANE PROTEIN LPX1"/>
    <property type="match status" value="1"/>
</dbReference>
<dbReference type="InterPro" id="IPR000073">
    <property type="entry name" value="AB_hydrolase_1"/>
</dbReference>
<organism evidence="2 3">
    <name type="scientific">Agromyces salentinus</name>
    <dbReference type="NCBI Taxonomy" id="269421"/>
    <lineage>
        <taxon>Bacteria</taxon>
        <taxon>Bacillati</taxon>
        <taxon>Actinomycetota</taxon>
        <taxon>Actinomycetes</taxon>
        <taxon>Micrococcales</taxon>
        <taxon>Microbacteriaceae</taxon>
        <taxon>Agromyces</taxon>
    </lineage>
</organism>
<dbReference type="GO" id="GO:0016787">
    <property type="term" value="F:hydrolase activity"/>
    <property type="evidence" value="ECO:0007669"/>
    <property type="project" value="UniProtKB-KW"/>
</dbReference>
<dbReference type="InterPro" id="IPR050228">
    <property type="entry name" value="Carboxylesterase_BioH"/>
</dbReference>
<gene>
    <name evidence="2" type="ORF">GCM10009750_09590</name>
</gene>
<evidence type="ECO:0000313" key="3">
    <source>
        <dbReference type="Proteomes" id="UP001501746"/>
    </source>
</evidence>